<gene>
    <name evidence="1" type="ORF">DM484_14900</name>
</gene>
<protein>
    <submittedName>
        <fullName evidence="1">Uncharacterized protein</fullName>
    </submittedName>
</protein>
<accession>A0A2W4QZW2</accession>
<reference evidence="1 2" key="1">
    <citation type="journal article" date="2018" name="Aquat. Microb. Ecol.">
        <title>Gammaproteobacterial methanotrophs dominate.</title>
        <authorList>
            <person name="Rissanen A.J."/>
            <person name="Saarenheimo J."/>
            <person name="Tiirola M."/>
            <person name="Peura S."/>
            <person name="Aalto S.L."/>
            <person name="Karvinen A."/>
            <person name="Nykanen H."/>
        </authorList>
    </citation>
    <scope>NUCLEOTIDE SEQUENCE [LARGE SCALE GENOMIC DNA]</scope>
    <source>
        <strain evidence="1">AMbin10</strain>
    </source>
</reference>
<dbReference type="Proteomes" id="UP000249396">
    <property type="component" value="Unassembled WGS sequence"/>
</dbReference>
<comment type="caution">
    <text evidence="1">The sequence shown here is derived from an EMBL/GenBank/DDBJ whole genome shotgun (WGS) entry which is preliminary data.</text>
</comment>
<proteinExistence type="predicted"/>
<dbReference type="EMBL" id="QJPH01000337">
    <property type="protein sequence ID" value="PZN77352.1"/>
    <property type="molecule type" value="Genomic_DNA"/>
</dbReference>
<sequence>MTHRRQALDAMVDRFMERLDRKRSDEYFVRWVRGELDANEVIEDMFLQIMTEPLSMAEE</sequence>
<evidence type="ECO:0000313" key="1">
    <source>
        <dbReference type="EMBL" id="PZN77352.1"/>
    </source>
</evidence>
<evidence type="ECO:0000313" key="2">
    <source>
        <dbReference type="Proteomes" id="UP000249396"/>
    </source>
</evidence>
<dbReference type="AlphaFoldDB" id="A0A2W4QZW2"/>
<organism evidence="1 2">
    <name type="scientific">Candidatus Methylumidiphilus alinenensis</name>
    <dbReference type="NCBI Taxonomy" id="2202197"/>
    <lineage>
        <taxon>Bacteria</taxon>
        <taxon>Pseudomonadati</taxon>
        <taxon>Pseudomonadota</taxon>
        <taxon>Gammaproteobacteria</taxon>
        <taxon>Methylococcales</taxon>
        <taxon>Candidatus Methylumidiphilus</taxon>
    </lineage>
</organism>
<name>A0A2W4QZW2_9GAMM</name>